<dbReference type="InterPro" id="IPR005474">
    <property type="entry name" value="Transketolase_N"/>
</dbReference>
<comment type="cofactor">
    <cofactor evidence="10">
        <name>Mg(2+)</name>
        <dbReference type="ChEBI" id="CHEBI:18420"/>
    </cofactor>
</comment>
<comment type="subunit">
    <text evidence="8">Homodimer. Part of the PDH complex, consisting of multiple copies of AceE (E1), DlaT (E2) and Lpd (E3).</text>
</comment>
<dbReference type="RefSeq" id="WP_085082772.1">
    <property type="nucleotide sequence ID" value="NZ_BLKV01000001.1"/>
</dbReference>
<feature type="domain" description="Transketolase-like C-terminal" evidence="14">
    <location>
        <begin position="750"/>
        <end position="882"/>
    </location>
</feature>
<dbReference type="SUPFAM" id="SSF52518">
    <property type="entry name" value="Thiamin diphosphate-binding fold (THDP-binding)"/>
    <property type="match status" value="2"/>
</dbReference>
<feature type="domain" description="Transketolase N-terminal" evidence="12">
    <location>
        <begin position="164"/>
        <end position="331"/>
    </location>
</feature>
<dbReference type="InterPro" id="IPR029061">
    <property type="entry name" value="THDP-binding"/>
</dbReference>
<dbReference type="Pfam" id="PF17831">
    <property type="entry name" value="PDH_E1_M"/>
    <property type="match status" value="1"/>
</dbReference>
<accession>A0A7I9XIZ0</accession>
<evidence type="ECO:0000313" key="16">
    <source>
        <dbReference type="Proteomes" id="UP000465263"/>
    </source>
</evidence>
<dbReference type="PANTHER" id="PTHR43825:SF3">
    <property type="entry name" value="PYRUVATE DEHYDROGENASE E1 COMPONENT"/>
    <property type="match status" value="1"/>
</dbReference>
<dbReference type="InterPro" id="IPR055152">
    <property type="entry name" value="Transketolase-like_C_2"/>
</dbReference>
<evidence type="ECO:0000256" key="10">
    <source>
        <dbReference type="PIRSR" id="PIRSR000156-1"/>
    </source>
</evidence>
<keyword evidence="6 9" id="KW-0670">Pyruvate</keyword>
<keyword evidence="10" id="KW-0479">Metal-binding</keyword>
<organism evidence="15 16">
    <name type="scientific">Mycolicibacter senuensis</name>
    <dbReference type="NCBI Taxonomy" id="386913"/>
    <lineage>
        <taxon>Bacteria</taxon>
        <taxon>Bacillati</taxon>
        <taxon>Actinomycetota</taxon>
        <taxon>Actinomycetes</taxon>
        <taxon>Mycobacteriales</taxon>
        <taxon>Mycobacteriaceae</taxon>
        <taxon>Mycolicibacter</taxon>
    </lineage>
</organism>
<dbReference type="OrthoDB" id="9759664at2"/>
<feature type="domain" description="Pyruvate dehydrogenase E1 component middle" evidence="13">
    <location>
        <begin position="513"/>
        <end position="733"/>
    </location>
</feature>
<evidence type="ECO:0000256" key="8">
    <source>
        <dbReference type="ARBA" id="ARBA00063557"/>
    </source>
</evidence>
<dbReference type="AlphaFoldDB" id="A0A7I9XIZ0"/>
<evidence type="ECO:0000256" key="4">
    <source>
        <dbReference type="ARBA" id="ARBA00023002"/>
    </source>
</evidence>
<keyword evidence="16" id="KW-1185">Reference proteome</keyword>
<dbReference type="InterPro" id="IPR009014">
    <property type="entry name" value="Transketo_C/PFOR_II"/>
</dbReference>
<dbReference type="GO" id="GO:0000287">
    <property type="term" value="F:magnesium ion binding"/>
    <property type="evidence" value="ECO:0007669"/>
    <property type="project" value="UniProtKB-ARBA"/>
</dbReference>
<dbReference type="NCBIfam" id="TIGR00759">
    <property type="entry name" value="aceE"/>
    <property type="match status" value="1"/>
</dbReference>
<keyword evidence="10" id="KW-0460">Magnesium</keyword>
<dbReference type="PANTHER" id="PTHR43825">
    <property type="entry name" value="PYRUVATE DEHYDROGENASE E1 COMPONENT"/>
    <property type="match status" value="1"/>
</dbReference>
<dbReference type="FunFam" id="3.40.50.970:FF:000011">
    <property type="entry name" value="Pyruvate dehydrogenase E1 component"/>
    <property type="match status" value="1"/>
</dbReference>
<dbReference type="InterPro" id="IPR004660">
    <property type="entry name" value="PDH_E1"/>
</dbReference>
<dbReference type="Gene3D" id="3.40.50.920">
    <property type="match status" value="1"/>
</dbReference>
<evidence type="ECO:0000256" key="3">
    <source>
        <dbReference type="ARBA" id="ARBA00017172"/>
    </source>
</evidence>
<dbReference type="Gene3D" id="3.40.50.970">
    <property type="match status" value="2"/>
</dbReference>
<evidence type="ECO:0000256" key="11">
    <source>
        <dbReference type="SAM" id="MobiDB-lite"/>
    </source>
</evidence>
<dbReference type="EC" id="1.2.4.1" evidence="2 9"/>
<evidence type="ECO:0000259" key="12">
    <source>
        <dbReference type="Pfam" id="PF00456"/>
    </source>
</evidence>
<dbReference type="Pfam" id="PF22613">
    <property type="entry name" value="Transketolase_C_1"/>
    <property type="match status" value="1"/>
</dbReference>
<dbReference type="InterPro" id="IPR041621">
    <property type="entry name" value="PDH_E1_M"/>
</dbReference>
<feature type="binding site" evidence="10">
    <location>
        <position position="290"/>
    </location>
    <ligand>
        <name>Mg(2+)</name>
        <dbReference type="ChEBI" id="CHEBI:18420"/>
    </ligand>
</feature>
<dbReference type="Pfam" id="PF00456">
    <property type="entry name" value="Transketolase_N"/>
    <property type="match status" value="1"/>
</dbReference>
<dbReference type="InterPro" id="IPR035807">
    <property type="entry name" value="PDC_E1_N"/>
</dbReference>
<comment type="caution">
    <text evidence="15">The sequence shown here is derived from an EMBL/GenBank/DDBJ whole genome shotgun (WGS) entry which is preliminary data.</text>
</comment>
<evidence type="ECO:0000259" key="14">
    <source>
        <dbReference type="Pfam" id="PF22613"/>
    </source>
</evidence>
<comment type="function">
    <text evidence="9">Component of the pyruvate dehydrogenase (PDH) complex, that catalyzes the overall conversion of pyruvate to acetyl-CoA and CO(2).</text>
</comment>
<evidence type="ECO:0000259" key="13">
    <source>
        <dbReference type="Pfam" id="PF17831"/>
    </source>
</evidence>
<reference evidence="15 16" key="1">
    <citation type="journal article" date="2019" name="Emerg. Microbes Infect.">
        <title>Comprehensive subspecies identification of 175 nontuberculous mycobacteria species based on 7547 genomic profiles.</title>
        <authorList>
            <person name="Matsumoto Y."/>
            <person name="Kinjo T."/>
            <person name="Motooka D."/>
            <person name="Nabeya D."/>
            <person name="Jung N."/>
            <person name="Uechi K."/>
            <person name="Horii T."/>
            <person name="Iida T."/>
            <person name="Fujita J."/>
            <person name="Nakamura S."/>
        </authorList>
    </citation>
    <scope>NUCLEOTIDE SEQUENCE [LARGE SCALE GENOMIC DNA]</scope>
    <source>
        <strain evidence="15 16">JCM 16017</strain>
    </source>
</reference>
<comment type="catalytic activity">
    <reaction evidence="7 9">
        <text>N(6)-[(R)-lipoyl]-L-lysyl-[protein] + pyruvate + H(+) = N(6)-[(R)-S(8)-acetyldihydrolipoyl]-L-lysyl-[protein] + CO2</text>
        <dbReference type="Rhea" id="RHEA:19189"/>
        <dbReference type="Rhea" id="RHEA-COMP:10474"/>
        <dbReference type="Rhea" id="RHEA-COMP:10478"/>
        <dbReference type="ChEBI" id="CHEBI:15361"/>
        <dbReference type="ChEBI" id="CHEBI:15378"/>
        <dbReference type="ChEBI" id="CHEBI:16526"/>
        <dbReference type="ChEBI" id="CHEBI:83099"/>
        <dbReference type="ChEBI" id="CHEBI:83111"/>
        <dbReference type="EC" id="1.2.4.1"/>
    </reaction>
</comment>
<evidence type="ECO:0000256" key="5">
    <source>
        <dbReference type="ARBA" id="ARBA00023052"/>
    </source>
</evidence>
<keyword evidence="5 9" id="KW-0786">Thiamine pyrophosphate</keyword>
<protein>
    <recommendedName>
        <fullName evidence="3 9">Pyruvate dehydrogenase E1 component</fullName>
        <ecNumber evidence="2 9">1.2.4.1</ecNumber>
    </recommendedName>
</protein>
<name>A0A7I9XIZ0_9MYCO</name>
<feature type="region of interest" description="Disordered" evidence="11">
    <location>
        <begin position="1"/>
        <end position="21"/>
    </location>
</feature>
<evidence type="ECO:0000256" key="1">
    <source>
        <dbReference type="ARBA" id="ARBA00001964"/>
    </source>
</evidence>
<evidence type="ECO:0000256" key="9">
    <source>
        <dbReference type="PIRNR" id="PIRNR000156"/>
    </source>
</evidence>
<sequence length="932" mass="103237">MTTEAADQDLAKKPSGTSETDRVRVIREGVASYLPDIDPEETSEWLESFDGLLARSGPARARYLMLRLLERAGEQRVAIPALTSTDYVNTIPTELEPWFPGDEDIERRYRAWIRWNAAVMVHRAQRPGVGVGGHISTYASSASLYEVGFNHFFRGKDHPGGGDHIFIQGHASPGIYARAFLEGRLSTHQLDGFRQEHSHPDGGLPSYPHPRLMPDFWEFPTVSMGLGPMNAIYQARFNHYLHDRGIKDTSDQHVWCFLGDGEMDEPESRGLLHVGALEGLDNLTFVINCNLQRLDGPVRGNGKIIQELESFFRGAGWNVIKVVWGREWDALLHADRDGALVNLMNVTPDGDYQTYKANDGGYVREHFFGRDPRTKALVQDLSDQDIWHLKRGGHDYRKVYAAYRAAVEHQGQPTVILAKTIKGYSLGSYFAGRNATHQMKKFRPQDLKDFRDEMRIPISDAEIEDNPYLPPYYHPGEDAPEIRYLLDRRRALGGFVPQRRTKTRSLTLPGPDAYAAVKKGSGTQEVATTMATVRVFKELLRDKEIGHRIVPIIPDEARTFGMDSWFPSLKIYNRNGQLYTSVDAELMLAYKESEVGQILHEGINEAGSTASFTAIGTSYATHDEPMIPLYIFYSMFGFQRTGDGLWAAADQMARGFVLGATAGRTTLTGEGLQHADGHSLLLASTNPAVVSYDPAFAFEVAHIIDSGLARMFGKDPENVYFYVTLYNEPYVQPAEPDGFSADDVAGLLRGIYRYQRAAEPKSHTAQILASGVAVPEALRAAELLAADWDVAADVWSVTSWGELNRDGVAIERERLRHPGRSAGEPYVTRALADAAGPVVAVSDWMRAVPEQIRPWVPGTFITLGTDGFGFSDTRTAARRYFNTDAESVAVAVLAGLARDGAIDASIPATAATRYQIDDVMAAPEQTSDSGVA</sequence>
<feature type="binding site" evidence="10">
    <location>
        <position position="260"/>
    </location>
    <ligand>
        <name>Mg(2+)</name>
        <dbReference type="ChEBI" id="CHEBI:18420"/>
    </ligand>
</feature>
<dbReference type="Proteomes" id="UP000465263">
    <property type="component" value="Unassembled WGS sequence"/>
</dbReference>
<comment type="cofactor">
    <cofactor evidence="1 9">
        <name>thiamine diphosphate</name>
        <dbReference type="ChEBI" id="CHEBI:58937"/>
    </cofactor>
</comment>
<dbReference type="SUPFAM" id="SSF52922">
    <property type="entry name" value="TK C-terminal domain-like"/>
    <property type="match status" value="1"/>
</dbReference>
<keyword evidence="4 9" id="KW-0560">Oxidoreductase</keyword>
<evidence type="ECO:0000313" key="15">
    <source>
        <dbReference type="EMBL" id="GFG69915.1"/>
    </source>
</evidence>
<gene>
    <name evidence="15" type="primary">aceE</name>
    <name evidence="15" type="ORF">MSEN_16350</name>
</gene>
<evidence type="ECO:0000256" key="7">
    <source>
        <dbReference type="ARBA" id="ARBA00051231"/>
    </source>
</evidence>
<dbReference type="CDD" id="cd02017">
    <property type="entry name" value="TPP_E1_EcPDC_like"/>
    <property type="match status" value="1"/>
</dbReference>
<dbReference type="InterPro" id="IPR051157">
    <property type="entry name" value="PDH/Transketolase"/>
</dbReference>
<evidence type="ECO:0000256" key="2">
    <source>
        <dbReference type="ARBA" id="ARBA00012281"/>
    </source>
</evidence>
<dbReference type="EMBL" id="BLKV01000001">
    <property type="protein sequence ID" value="GFG69915.1"/>
    <property type="molecule type" value="Genomic_DNA"/>
</dbReference>
<evidence type="ECO:0000256" key="6">
    <source>
        <dbReference type="ARBA" id="ARBA00023317"/>
    </source>
</evidence>
<proteinExistence type="predicted"/>
<feature type="binding site" evidence="10">
    <location>
        <position position="292"/>
    </location>
    <ligand>
        <name>Mg(2+)</name>
        <dbReference type="ChEBI" id="CHEBI:18420"/>
    </ligand>
</feature>
<dbReference type="GO" id="GO:0004739">
    <property type="term" value="F:pyruvate dehydrogenase (acetyl-transferring) activity"/>
    <property type="evidence" value="ECO:0007669"/>
    <property type="project" value="UniProtKB-EC"/>
</dbReference>
<dbReference type="PIRSF" id="PIRSF000156">
    <property type="entry name" value="Pyruvate_dh_E1"/>
    <property type="match status" value="1"/>
</dbReference>